<reference evidence="2" key="1">
    <citation type="journal article" date="2019" name="Int. J. Syst. Evol. Microbiol.">
        <title>The Global Catalogue of Microorganisms (GCM) 10K type strain sequencing project: providing services to taxonomists for standard genome sequencing and annotation.</title>
        <authorList>
            <consortium name="The Broad Institute Genomics Platform"/>
            <consortium name="The Broad Institute Genome Sequencing Center for Infectious Disease"/>
            <person name="Wu L."/>
            <person name="Ma J."/>
        </authorList>
    </citation>
    <scope>NUCLEOTIDE SEQUENCE [LARGE SCALE GENOMIC DNA]</scope>
    <source>
        <strain evidence="2">CCM 8904</strain>
    </source>
</reference>
<dbReference type="Proteomes" id="UP001596289">
    <property type="component" value="Unassembled WGS sequence"/>
</dbReference>
<name>A0ABW1RBX9_9LACO</name>
<dbReference type="EMBL" id="JBHSSL010000041">
    <property type="protein sequence ID" value="MFC6170380.1"/>
    <property type="molecule type" value="Genomic_DNA"/>
</dbReference>
<accession>A0ABW1RBX9</accession>
<organism evidence="1 2">
    <name type="scientific">Loigolactobacillus jiayinensis</name>
    <dbReference type="NCBI Taxonomy" id="2486016"/>
    <lineage>
        <taxon>Bacteria</taxon>
        <taxon>Bacillati</taxon>
        <taxon>Bacillota</taxon>
        <taxon>Bacilli</taxon>
        <taxon>Lactobacillales</taxon>
        <taxon>Lactobacillaceae</taxon>
        <taxon>Loigolactobacillus</taxon>
    </lineage>
</organism>
<evidence type="ECO:0000313" key="1">
    <source>
        <dbReference type="EMBL" id="MFC6170380.1"/>
    </source>
</evidence>
<proteinExistence type="predicted"/>
<dbReference type="RefSeq" id="WP_164509539.1">
    <property type="nucleotide sequence ID" value="NZ_JBHSSL010000041.1"/>
</dbReference>
<sequence>MESYSVYDSEGNFIDDFEDYDTAEKYANALVDSGGLDQDYEIIEMKNRA</sequence>
<gene>
    <name evidence="1" type="ORF">ACFQGP_07310</name>
</gene>
<comment type="caution">
    <text evidence="1">The sequence shown here is derived from an EMBL/GenBank/DDBJ whole genome shotgun (WGS) entry which is preliminary data.</text>
</comment>
<protein>
    <submittedName>
        <fullName evidence="1">Uncharacterized protein</fullName>
    </submittedName>
</protein>
<evidence type="ECO:0000313" key="2">
    <source>
        <dbReference type="Proteomes" id="UP001596289"/>
    </source>
</evidence>
<keyword evidence="2" id="KW-1185">Reference proteome</keyword>